<evidence type="ECO:0000259" key="7">
    <source>
        <dbReference type="Pfam" id="PF00082"/>
    </source>
</evidence>
<dbReference type="SUPFAM" id="SSF52743">
    <property type="entry name" value="Subtilisin-like"/>
    <property type="match status" value="1"/>
</dbReference>
<sequence length="408" mass="42088">MKQLRTWLRLLVLLACCIAGRPAVAQAEEAQRQVLVMLQLPKAHYRPDGSYAGSYGAGVGRQSRQQVAQSLADKHGLQMSSEWPMPLAGVDCFVMRVPDGDRRAAADVARAVAEDRRVAWAQPVGLYQAQGSEQEPLYAAQPAAQQWHLAELHRLATGRGVRVAVVDSGVEVGHPDLAGQVVFNQNFVDDRPPPAENHGTAVAGIIAARADNGAGIAGIAPQARLLALRACWQAAKTDGGQTLCTSLGLAKALYAAIQQGADIINMSLGGPDDRLLALLLDQAQARGVSIVAAQPAKGGPFPANHPGVLVVGSGPPLPAGTLIAPGRDVPSTLPGGGWGLVSGSSFSAAHAAGLLALMRELGGSRSGGMLLKTAFVTTGQDRIDSCATLARQAGARGPACAGLGHTAD</sequence>
<dbReference type="InterPro" id="IPR000209">
    <property type="entry name" value="Peptidase_S8/S53_dom"/>
</dbReference>
<feature type="chain" id="PRO_5047110044" evidence="6">
    <location>
        <begin position="26"/>
        <end position="408"/>
    </location>
</feature>
<protein>
    <submittedName>
        <fullName evidence="8">S8 family serine peptidase</fullName>
    </submittedName>
</protein>
<dbReference type="PROSITE" id="PS51892">
    <property type="entry name" value="SUBTILASE"/>
    <property type="match status" value="1"/>
</dbReference>
<reference evidence="8 9" key="1">
    <citation type="submission" date="2024-08" db="EMBL/GenBank/DDBJ databases">
        <authorList>
            <person name="Lu H."/>
        </authorList>
    </citation>
    <scope>NUCLEOTIDE SEQUENCE [LARGE SCALE GENOMIC DNA]</scope>
    <source>
        <strain evidence="8 9">BYS78W</strain>
    </source>
</reference>
<evidence type="ECO:0000256" key="6">
    <source>
        <dbReference type="SAM" id="SignalP"/>
    </source>
</evidence>
<organism evidence="8 9">
    <name type="scientific">Pelomonas candidula</name>
    <dbReference type="NCBI Taxonomy" id="3299025"/>
    <lineage>
        <taxon>Bacteria</taxon>
        <taxon>Pseudomonadati</taxon>
        <taxon>Pseudomonadota</taxon>
        <taxon>Betaproteobacteria</taxon>
        <taxon>Burkholderiales</taxon>
        <taxon>Sphaerotilaceae</taxon>
        <taxon>Roseateles</taxon>
    </lineage>
</organism>
<dbReference type="PANTHER" id="PTHR43806">
    <property type="entry name" value="PEPTIDASE S8"/>
    <property type="match status" value="1"/>
</dbReference>
<gene>
    <name evidence="8" type="ORF">ACG04R_27595</name>
</gene>
<feature type="active site" description="Charge relay system" evidence="5">
    <location>
        <position position="167"/>
    </location>
</feature>
<evidence type="ECO:0000256" key="3">
    <source>
        <dbReference type="ARBA" id="ARBA00022801"/>
    </source>
</evidence>
<accession>A0ABW7HKK8</accession>
<comment type="caution">
    <text evidence="8">The sequence shown here is derived from an EMBL/GenBank/DDBJ whole genome shotgun (WGS) entry which is preliminary data.</text>
</comment>
<evidence type="ECO:0000256" key="5">
    <source>
        <dbReference type="PROSITE-ProRule" id="PRU01240"/>
    </source>
</evidence>
<dbReference type="Pfam" id="PF00082">
    <property type="entry name" value="Peptidase_S8"/>
    <property type="match status" value="1"/>
</dbReference>
<dbReference type="RefSeq" id="WP_394417717.1">
    <property type="nucleotide sequence ID" value="NZ_JBIGIC010000023.1"/>
</dbReference>
<evidence type="ECO:0000256" key="4">
    <source>
        <dbReference type="ARBA" id="ARBA00022825"/>
    </source>
</evidence>
<dbReference type="InterPro" id="IPR023827">
    <property type="entry name" value="Peptidase_S8_Asp-AS"/>
</dbReference>
<dbReference type="Proteomes" id="UP001606134">
    <property type="component" value="Unassembled WGS sequence"/>
</dbReference>
<comment type="similarity">
    <text evidence="1 5">Belongs to the peptidase S8 family.</text>
</comment>
<dbReference type="EMBL" id="JBIGIC010000023">
    <property type="protein sequence ID" value="MFG6490460.1"/>
    <property type="molecule type" value="Genomic_DNA"/>
</dbReference>
<evidence type="ECO:0000256" key="1">
    <source>
        <dbReference type="ARBA" id="ARBA00011073"/>
    </source>
</evidence>
<dbReference type="InterPro" id="IPR022398">
    <property type="entry name" value="Peptidase_S8_His-AS"/>
</dbReference>
<keyword evidence="6" id="KW-0732">Signal</keyword>
<dbReference type="Gene3D" id="3.40.50.200">
    <property type="entry name" value="Peptidase S8/S53 domain"/>
    <property type="match status" value="1"/>
</dbReference>
<dbReference type="PANTHER" id="PTHR43806:SF11">
    <property type="entry name" value="CEREVISIN-RELATED"/>
    <property type="match status" value="1"/>
</dbReference>
<evidence type="ECO:0000256" key="2">
    <source>
        <dbReference type="ARBA" id="ARBA00022670"/>
    </source>
</evidence>
<dbReference type="PROSITE" id="PS00136">
    <property type="entry name" value="SUBTILASE_ASP"/>
    <property type="match status" value="1"/>
</dbReference>
<keyword evidence="2 5" id="KW-0645">Protease</keyword>
<feature type="domain" description="Peptidase S8/S53" evidence="7">
    <location>
        <begin position="158"/>
        <end position="294"/>
    </location>
</feature>
<feature type="signal peptide" evidence="6">
    <location>
        <begin position="1"/>
        <end position="25"/>
    </location>
</feature>
<dbReference type="InterPro" id="IPR036852">
    <property type="entry name" value="Peptidase_S8/S53_dom_sf"/>
</dbReference>
<feature type="active site" description="Charge relay system" evidence="5">
    <location>
        <position position="345"/>
    </location>
</feature>
<keyword evidence="3 5" id="KW-0378">Hydrolase</keyword>
<dbReference type="PRINTS" id="PR00723">
    <property type="entry name" value="SUBTILISIN"/>
</dbReference>
<evidence type="ECO:0000313" key="9">
    <source>
        <dbReference type="Proteomes" id="UP001606134"/>
    </source>
</evidence>
<feature type="active site" description="Charge relay system" evidence="5">
    <location>
        <position position="198"/>
    </location>
</feature>
<proteinExistence type="inferred from homology"/>
<keyword evidence="4 5" id="KW-0720">Serine protease</keyword>
<name>A0ABW7HKK8_9BURK</name>
<evidence type="ECO:0000313" key="8">
    <source>
        <dbReference type="EMBL" id="MFG6490460.1"/>
    </source>
</evidence>
<dbReference type="InterPro" id="IPR050131">
    <property type="entry name" value="Peptidase_S8_subtilisin-like"/>
</dbReference>
<keyword evidence="9" id="KW-1185">Reference proteome</keyword>
<dbReference type="PROSITE" id="PS00137">
    <property type="entry name" value="SUBTILASE_HIS"/>
    <property type="match status" value="1"/>
</dbReference>
<dbReference type="InterPro" id="IPR015500">
    <property type="entry name" value="Peptidase_S8_subtilisin-rel"/>
</dbReference>